<name>A0A0C9TKN8_PAXIN</name>
<dbReference type="AlphaFoldDB" id="A0A0C9TKN8"/>
<keyword evidence="4" id="KW-1185">Reference proteome</keyword>
<reference evidence="4" key="2">
    <citation type="submission" date="2015-01" db="EMBL/GenBank/DDBJ databases">
        <title>Evolutionary Origins and Diversification of the Mycorrhizal Mutualists.</title>
        <authorList>
            <consortium name="DOE Joint Genome Institute"/>
            <consortium name="Mycorrhizal Genomics Consortium"/>
            <person name="Kohler A."/>
            <person name="Kuo A."/>
            <person name="Nagy L.G."/>
            <person name="Floudas D."/>
            <person name="Copeland A."/>
            <person name="Barry K.W."/>
            <person name="Cichocki N."/>
            <person name="Veneault-Fourrey C."/>
            <person name="LaButti K."/>
            <person name="Lindquist E.A."/>
            <person name="Lipzen A."/>
            <person name="Lundell T."/>
            <person name="Morin E."/>
            <person name="Murat C."/>
            <person name="Riley R."/>
            <person name="Ohm R."/>
            <person name="Sun H."/>
            <person name="Tunlid A."/>
            <person name="Henrissat B."/>
            <person name="Grigoriev I.V."/>
            <person name="Hibbett D.S."/>
            <person name="Martin F."/>
        </authorList>
    </citation>
    <scope>NUCLEOTIDE SEQUENCE [LARGE SCALE GENOMIC DNA]</scope>
    <source>
        <strain evidence="4">ATCC 200175</strain>
    </source>
</reference>
<accession>A0A0C9TKN8</accession>
<feature type="region of interest" description="Disordered" evidence="1">
    <location>
        <begin position="537"/>
        <end position="601"/>
    </location>
</feature>
<feature type="compositionally biased region" description="Basic and acidic residues" evidence="1">
    <location>
        <begin position="561"/>
        <end position="588"/>
    </location>
</feature>
<evidence type="ECO:0000256" key="1">
    <source>
        <dbReference type="SAM" id="MobiDB-lite"/>
    </source>
</evidence>
<organism evidence="3 4">
    <name type="scientific">Paxillus involutus ATCC 200175</name>
    <dbReference type="NCBI Taxonomy" id="664439"/>
    <lineage>
        <taxon>Eukaryota</taxon>
        <taxon>Fungi</taxon>
        <taxon>Dikarya</taxon>
        <taxon>Basidiomycota</taxon>
        <taxon>Agaricomycotina</taxon>
        <taxon>Agaricomycetes</taxon>
        <taxon>Agaricomycetidae</taxon>
        <taxon>Boletales</taxon>
        <taxon>Paxilineae</taxon>
        <taxon>Paxillaceae</taxon>
        <taxon>Paxillus</taxon>
    </lineage>
</organism>
<evidence type="ECO:0000313" key="4">
    <source>
        <dbReference type="Proteomes" id="UP000053647"/>
    </source>
</evidence>
<gene>
    <name evidence="3" type="ORF">PAXINDRAFT_15844</name>
</gene>
<evidence type="ECO:0000313" key="3">
    <source>
        <dbReference type="EMBL" id="KIJ11213.1"/>
    </source>
</evidence>
<proteinExistence type="predicted"/>
<feature type="transmembrane region" description="Helical" evidence="2">
    <location>
        <begin position="21"/>
        <end position="39"/>
    </location>
</feature>
<keyword evidence="2" id="KW-0472">Membrane</keyword>
<feature type="region of interest" description="Disordered" evidence="1">
    <location>
        <begin position="211"/>
        <end position="233"/>
    </location>
</feature>
<dbReference type="HOGENOM" id="CLU_408311_0_0_1"/>
<keyword evidence="2" id="KW-1133">Transmembrane helix</keyword>
<sequence>MSPIDIAAYIDKTNSNVKFQTGLATVVLAVDSGILGIIATNFQSIPLAMCCGSFIACITCIIAGLITGHVKERPKSPLMFTAGTLNNHICLYAAAFSMPTSLCVMGLSLSLIAFFLGSGDPPTSPWASLIVYIHPIPTPVLQLGRFGLQLGNITCPSFIGMQLLQDYEETNKTTIVQIPGACTAPHQTSMACRSAIPGVTPGASRTLLEVPGTQHRRKCSQSVAGPDRLAAEAHSRQHSHSVTTPYQQLHQNNQLTGRQSRLWTPGPSHSTSHTPSIIRPALPSHPIIPSSRALSVAPTNPIPRVLGRQTKSPAILDRVDGQSNGRQHVPSFSVHSPELHGDEMSIVMEEDHRSQLANSSQLVIEQLSDFDGPSEFLTELEDLEYERSYPGLEANSRYFGRNEEDEFALGWPEDQMEVNDTGIDHHDKPWSPPPLDSKDEAGFGDEELQHEHECLWGTTPPNSNLTHLQEAFGGIQHTEVDINMSIDEAFDIDLNFGPPEDNGVDFKALASHSSSVQPRVQKQTVPCLPSEEYLDDVRHQQKAGPTKEPPHNDQGDTAGYDEDRGVIHNGPVDHDEEADKQAGDEASRKSKNKRKARVLKENHGNPSLIGYYPTLCTAMLKMAKGYFRQHVMLVDPFPARLEALSTTCDKMVAEALTMFMTLNRKIEDGTSAS</sequence>
<evidence type="ECO:0000256" key="2">
    <source>
        <dbReference type="SAM" id="Phobius"/>
    </source>
</evidence>
<protein>
    <submittedName>
        <fullName evidence="3">Uncharacterized protein</fullName>
    </submittedName>
</protein>
<feature type="transmembrane region" description="Helical" evidence="2">
    <location>
        <begin position="45"/>
        <end position="68"/>
    </location>
</feature>
<dbReference type="Proteomes" id="UP000053647">
    <property type="component" value="Unassembled WGS sequence"/>
</dbReference>
<keyword evidence="2" id="KW-0812">Transmembrane</keyword>
<reference evidence="3 4" key="1">
    <citation type="submission" date="2014-06" db="EMBL/GenBank/DDBJ databases">
        <authorList>
            <consortium name="DOE Joint Genome Institute"/>
            <person name="Kuo A."/>
            <person name="Kohler A."/>
            <person name="Nagy L.G."/>
            <person name="Floudas D."/>
            <person name="Copeland A."/>
            <person name="Barry K.W."/>
            <person name="Cichocki N."/>
            <person name="Veneault-Fourrey C."/>
            <person name="LaButti K."/>
            <person name="Lindquist E.A."/>
            <person name="Lipzen A."/>
            <person name="Lundell T."/>
            <person name="Morin E."/>
            <person name="Murat C."/>
            <person name="Sun H."/>
            <person name="Tunlid A."/>
            <person name="Henrissat B."/>
            <person name="Grigoriev I.V."/>
            <person name="Hibbett D.S."/>
            <person name="Martin F."/>
            <person name="Nordberg H.P."/>
            <person name="Cantor M.N."/>
            <person name="Hua S.X."/>
        </authorList>
    </citation>
    <scope>NUCLEOTIDE SEQUENCE [LARGE SCALE GENOMIC DNA]</scope>
    <source>
        <strain evidence="3 4">ATCC 200175</strain>
    </source>
</reference>
<dbReference type="EMBL" id="KN819384">
    <property type="protein sequence ID" value="KIJ11213.1"/>
    <property type="molecule type" value="Genomic_DNA"/>
</dbReference>
<feature type="transmembrane region" description="Helical" evidence="2">
    <location>
        <begin position="89"/>
        <end position="116"/>
    </location>
</feature>